<dbReference type="EMBL" id="LDOU01000007">
    <property type="protein sequence ID" value="KLV09941.1"/>
    <property type="molecule type" value="Genomic_DNA"/>
</dbReference>
<comment type="caution">
    <text evidence="10">The sequence shown here is derived from an EMBL/GenBank/DDBJ whole genome shotgun (WGS) entry which is preliminary data.</text>
</comment>
<comment type="similarity">
    <text evidence="2">Belongs to the binding-protein-dependent transport system permease family. CysTW subfamily.</text>
</comment>
<evidence type="ECO:0000256" key="4">
    <source>
        <dbReference type="ARBA" id="ARBA00022475"/>
    </source>
</evidence>
<proteinExistence type="inferred from homology"/>
<evidence type="ECO:0000256" key="6">
    <source>
        <dbReference type="ARBA" id="ARBA00022989"/>
    </source>
</evidence>
<feature type="transmembrane region" description="Helical" evidence="8">
    <location>
        <begin position="12"/>
        <end position="36"/>
    </location>
</feature>
<keyword evidence="5 8" id="KW-0812">Transmembrane</keyword>
<dbReference type="CDD" id="cd06261">
    <property type="entry name" value="TM_PBP2"/>
    <property type="match status" value="1"/>
</dbReference>
<evidence type="ECO:0000256" key="3">
    <source>
        <dbReference type="ARBA" id="ARBA00022448"/>
    </source>
</evidence>
<dbReference type="PANTHER" id="PTHR42929">
    <property type="entry name" value="INNER MEMBRANE ABC TRANSPORTER PERMEASE PROTEIN YDCU-RELATED-RELATED"/>
    <property type="match status" value="1"/>
</dbReference>
<dbReference type="AlphaFoldDB" id="A0A0J1HE98"/>
<sequence length="277" mass="30595">MYYNPIKNIWMVLPAALMVGLFFLYPLIFSLFSALFTDEGALTKTHLENAVELYSNDILFTMIIVLSSMVILCVLSIFIAAILRLSPFTSLVRVLGVLYRLPLFIPLIVTAQMMRTFLAKNGLMNNVLIEAGLFTPLETISFLGWSGIIITFVWKQLAFSTLLISGAMSAIDESQVRAARNLGGSRTRILFQILLPQIVPTIGVAMVLSVVTMMSALSVPLMIGTGTPTMMTADMAFRINSYGDYHTANALGLISYCICAAFAWFYLRQNLKDKAGV</sequence>
<keyword evidence="7 8" id="KW-0472">Membrane</keyword>
<evidence type="ECO:0000256" key="7">
    <source>
        <dbReference type="ARBA" id="ARBA00023136"/>
    </source>
</evidence>
<dbReference type="STRING" id="320778.ABT57_09730"/>
<organism evidence="10 11">
    <name type="scientific">Photobacterium ganghwense</name>
    <dbReference type="NCBI Taxonomy" id="320778"/>
    <lineage>
        <taxon>Bacteria</taxon>
        <taxon>Pseudomonadati</taxon>
        <taxon>Pseudomonadota</taxon>
        <taxon>Gammaproteobacteria</taxon>
        <taxon>Vibrionales</taxon>
        <taxon>Vibrionaceae</taxon>
        <taxon>Photobacterium</taxon>
    </lineage>
</organism>
<keyword evidence="11" id="KW-1185">Reference proteome</keyword>
<dbReference type="Gene3D" id="1.10.3720.10">
    <property type="entry name" value="MetI-like"/>
    <property type="match status" value="1"/>
</dbReference>
<dbReference type="OrthoDB" id="9808619at2"/>
<dbReference type="PATRIC" id="fig|320778.3.peg.2122"/>
<evidence type="ECO:0000313" key="10">
    <source>
        <dbReference type="EMBL" id="KLV09941.1"/>
    </source>
</evidence>
<dbReference type="PANTHER" id="PTHR42929:SF1">
    <property type="entry name" value="INNER MEMBRANE ABC TRANSPORTER PERMEASE PROTEIN YDCU-RELATED"/>
    <property type="match status" value="1"/>
</dbReference>
<dbReference type="SUPFAM" id="SSF161098">
    <property type="entry name" value="MetI-like"/>
    <property type="match status" value="1"/>
</dbReference>
<feature type="transmembrane region" description="Helical" evidence="8">
    <location>
        <begin position="142"/>
        <end position="168"/>
    </location>
</feature>
<evidence type="ECO:0000259" key="9">
    <source>
        <dbReference type="PROSITE" id="PS50928"/>
    </source>
</evidence>
<keyword evidence="4" id="KW-1003">Cell membrane</keyword>
<evidence type="ECO:0000313" key="11">
    <source>
        <dbReference type="Proteomes" id="UP000035909"/>
    </source>
</evidence>
<dbReference type="GO" id="GO:0055085">
    <property type="term" value="P:transmembrane transport"/>
    <property type="evidence" value="ECO:0007669"/>
    <property type="project" value="InterPro"/>
</dbReference>
<protein>
    <submittedName>
        <fullName evidence="10">ABC transporter permease</fullName>
    </submittedName>
</protein>
<evidence type="ECO:0000256" key="1">
    <source>
        <dbReference type="ARBA" id="ARBA00004651"/>
    </source>
</evidence>
<dbReference type="InterPro" id="IPR035906">
    <property type="entry name" value="MetI-like_sf"/>
</dbReference>
<feature type="domain" description="ABC transmembrane type-1" evidence="9">
    <location>
        <begin position="58"/>
        <end position="266"/>
    </location>
</feature>
<evidence type="ECO:0000256" key="5">
    <source>
        <dbReference type="ARBA" id="ARBA00022692"/>
    </source>
</evidence>
<feature type="transmembrane region" description="Helical" evidence="8">
    <location>
        <begin position="189"/>
        <end position="211"/>
    </location>
</feature>
<dbReference type="Pfam" id="PF00528">
    <property type="entry name" value="BPD_transp_1"/>
    <property type="match status" value="1"/>
</dbReference>
<dbReference type="RefSeq" id="WP_047885030.1">
    <property type="nucleotide sequence ID" value="NZ_JAHRDW010000064.1"/>
</dbReference>
<dbReference type="PROSITE" id="PS50928">
    <property type="entry name" value="ABC_TM1"/>
    <property type="match status" value="1"/>
</dbReference>
<feature type="transmembrane region" description="Helical" evidence="8">
    <location>
        <begin position="249"/>
        <end position="267"/>
    </location>
</feature>
<reference evidence="10 11" key="1">
    <citation type="submission" date="2015-05" db="EMBL/GenBank/DDBJ databases">
        <title>Photobacterium galathea sp. nov.</title>
        <authorList>
            <person name="Machado H."/>
            <person name="Gram L."/>
        </authorList>
    </citation>
    <scope>NUCLEOTIDE SEQUENCE [LARGE SCALE GENOMIC DNA]</scope>
    <source>
        <strain evidence="10 11">DSM 22954</strain>
    </source>
</reference>
<comment type="subcellular location">
    <subcellularLocation>
        <location evidence="1 8">Cell membrane</location>
        <topology evidence="1 8">Multi-pass membrane protein</topology>
    </subcellularLocation>
</comment>
<name>A0A0J1HE98_9GAMM</name>
<dbReference type="GO" id="GO:0005886">
    <property type="term" value="C:plasma membrane"/>
    <property type="evidence" value="ECO:0007669"/>
    <property type="project" value="UniProtKB-SubCell"/>
</dbReference>
<keyword evidence="6 8" id="KW-1133">Transmembrane helix</keyword>
<dbReference type="Proteomes" id="UP000035909">
    <property type="component" value="Unassembled WGS sequence"/>
</dbReference>
<feature type="transmembrane region" description="Helical" evidence="8">
    <location>
        <begin position="58"/>
        <end position="85"/>
    </location>
</feature>
<evidence type="ECO:0000256" key="8">
    <source>
        <dbReference type="RuleBase" id="RU363032"/>
    </source>
</evidence>
<accession>A0A0J1HE98</accession>
<gene>
    <name evidence="10" type="ORF">ABT57_09730</name>
</gene>
<evidence type="ECO:0000256" key="2">
    <source>
        <dbReference type="ARBA" id="ARBA00007069"/>
    </source>
</evidence>
<feature type="transmembrane region" description="Helical" evidence="8">
    <location>
        <begin position="97"/>
        <end position="118"/>
    </location>
</feature>
<dbReference type="InterPro" id="IPR000515">
    <property type="entry name" value="MetI-like"/>
</dbReference>
<keyword evidence="3 8" id="KW-0813">Transport</keyword>